<dbReference type="PANTHER" id="PTHR18034">
    <property type="entry name" value="CELL CYCLE CONTROL PROTEIN CWF22-RELATED"/>
    <property type="match status" value="1"/>
</dbReference>
<feature type="compositionally biased region" description="Polar residues" evidence="4">
    <location>
        <begin position="40"/>
        <end position="49"/>
    </location>
</feature>
<feature type="compositionally biased region" description="Acidic residues" evidence="4">
    <location>
        <begin position="282"/>
        <end position="358"/>
    </location>
</feature>
<protein>
    <submittedName>
        <fullName evidence="6">Armadillo-type fold</fullName>
    </submittedName>
</protein>
<evidence type="ECO:0000259" key="5">
    <source>
        <dbReference type="PROSITE" id="PS51366"/>
    </source>
</evidence>
<evidence type="ECO:0000313" key="7">
    <source>
        <dbReference type="Proteomes" id="UP000054937"/>
    </source>
</evidence>
<evidence type="ECO:0000256" key="3">
    <source>
        <dbReference type="ARBA" id="ARBA00023242"/>
    </source>
</evidence>
<dbReference type="PROSITE" id="PS51366">
    <property type="entry name" value="MI"/>
    <property type="match status" value="1"/>
</dbReference>
<organism evidence="6 7">
    <name type="scientific">Pseudocohnilembus persalinus</name>
    <name type="common">Ciliate</name>
    <dbReference type="NCBI Taxonomy" id="266149"/>
    <lineage>
        <taxon>Eukaryota</taxon>
        <taxon>Sar</taxon>
        <taxon>Alveolata</taxon>
        <taxon>Ciliophora</taxon>
        <taxon>Intramacronucleata</taxon>
        <taxon>Oligohymenophorea</taxon>
        <taxon>Scuticociliatia</taxon>
        <taxon>Philasterida</taxon>
        <taxon>Pseudocohnilembidae</taxon>
        <taxon>Pseudocohnilembus</taxon>
    </lineage>
</organism>
<feature type="compositionally biased region" description="Basic and acidic residues" evidence="4">
    <location>
        <begin position="111"/>
        <end position="125"/>
    </location>
</feature>
<dbReference type="InterPro" id="IPR016024">
    <property type="entry name" value="ARM-type_fold"/>
</dbReference>
<feature type="region of interest" description="Disordered" evidence="4">
    <location>
        <begin position="402"/>
        <end position="431"/>
    </location>
</feature>
<dbReference type="PANTHER" id="PTHR18034:SF4">
    <property type="entry name" value="NUCLEOLAR MIF4G DOMAIN-CONTAINING PROTEIN 1"/>
    <property type="match status" value="1"/>
</dbReference>
<evidence type="ECO:0000256" key="4">
    <source>
        <dbReference type="SAM" id="MobiDB-lite"/>
    </source>
</evidence>
<sequence length="959" mass="114286">MGYYVDSPKMDYKSQFGPAYVMCPQTYQFVKFNDIKQNLRGTTDNQQHPFNDGHHEASGKLENESFSVFNRKQLRKQKKEIKQKRKIDFNNREHIKQRLLQQQKLKEEQERKKQEELQKQQEQLKKKQQKIVKVPQKDNKKTDKLSTKSEKKRERKYKIKEEIQKQIEQDEQEIRYLEQKLGFGTSKKKEKETLKELKNEGFEEDLFDFLNNIDTVYKKRQVDKNYQPFKKIEDELKEDQGMFYEEFQLSDSDSNFQKYVEVQNQTSNDENEQDTSKNQYSDNEEEEDQQNEQEDENYENLDDDDDDLEEDLDDEEELENSDLEVDFQDDEDIEESQSYENEEEELSDEGDEIEDSDIEREIQRRMESSKQEKLDKKKKDEQKIQQKTDFLYGFDLQKQKDEEKKKMLEEKEQAKKNQEQSSQQKQSQLELQQKNLRSLSSGQEKEKQEIQIFEEYPKTLCSPALAQITIRSIINPLQVLNHIVSTQSAILVAIHDIFGAYSFSMIMKSLLDKYNELKQQKYNDEINQAEDEVYQQKKNLINLFCHLFIFNSLSIDFVRGIFEDLIQEISEKNIELLLLLISYTGHKIRADSPATLKYLVQHIKTKIEKYQQENTNYSKKIDFILLTLNDIKMNKKQQSNPVDRLSFLMNWLKKGVQQKFKLSKNIFSLDFQTSLTIDKGINKWWEPLNNITTLDKIIQQEGEMNKKSMQQEIDEEIYGNIQVSNSERKKLEQLAIKNKFVSVTRKQIFMIIMSSEDVLDASQKLMKLKLNKNQNREIAVVITLCCQNEKTYNPYYYLLAKKLIEINKTLKYGFQYSLWDRFKQLDEINIRKIGNLAKFSASLAASGSQNLSLVKFFNLELPDEKIVFFVNFFLKEFLMKVSANILNKQIENTKKNKENLTFIDIFRDYLKQQFLPWAQQQNKEELQKGYVLQKTNFTIKKLKIQNYAQEIEEGEDDIQ</sequence>
<feature type="region of interest" description="Disordered" evidence="4">
    <location>
        <begin position="111"/>
        <end position="156"/>
    </location>
</feature>
<comment type="similarity">
    <text evidence="2">Belongs to the CWC22 family.</text>
</comment>
<dbReference type="InterPro" id="IPR003891">
    <property type="entry name" value="Initiation_fac_eIF4g_MI"/>
</dbReference>
<feature type="compositionally biased region" description="Low complexity" evidence="4">
    <location>
        <begin position="419"/>
        <end position="431"/>
    </location>
</feature>
<dbReference type="EMBL" id="LDAU01000114">
    <property type="protein sequence ID" value="KRX04570.1"/>
    <property type="molecule type" value="Genomic_DNA"/>
</dbReference>
<feature type="compositionally biased region" description="Basic and acidic residues" evidence="4">
    <location>
        <begin position="135"/>
        <end position="152"/>
    </location>
</feature>
<gene>
    <name evidence="6" type="ORF">PPERSA_04385</name>
</gene>
<feature type="region of interest" description="Disordered" evidence="4">
    <location>
        <begin position="244"/>
        <end position="382"/>
    </location>
</feature>
<evidence type="ECO:0000313" key="6">
    <source>
        <dbReference type="EMBL" id="KRX04570.1"/>
    </source>
</evidence>
<feature type="compositionally biased region" description="Basic residues" evidence="4">
    <location>
        <begin position="75"/>
        <end position="85"/>
    </location>
</feature>
<keyword evidence="3" id="KW-0539">Nucleus</keyword>
<dbReference type="GO" id="GO:0042274">
    <property type="term" value="P:ribosomal small subunit biogenesis"/>
    <property type="evidence" value="ECO:0007669"/>
    <property type="project" value="TreeGrafter"/>
</dbReference>
<dbReference type="InterPro" id="IPR050781">
    <property type="entry name" value="CWC22_splicing_factor"/>
</dbReference>
<dbReference type="Proteomes" id="UP000054937">
    <property type="component" value="Unassembled WGS sequence"/>
</dbReference>
<feature type="compositionally biased region" description="Basic and acidic residues" evidence="4">
    <location>
        <begin position="359"/>
        <end position="382"/>
    </location>
</feature>
<keyword evidence="7" id="KW-1185">Reference proteome</keyword>
<evidence type="ECO:0000256" key="2">
    <source>
        <dbReference type="ARBA" id="ARBA00006856"/>
    </source>
</evidence>
<feature type="compositionally biased region" description="Basic and acidic residues" evidence="4">
    <location>
        <begin position="51"/>
        <end position="63"/>
    </location>
</feature>
<comment type="caution">
    <text evidence="6">The sequence shown here is derived from an EMBL/GenBank/DDBJ whole genome shotgun (WGS) entry which is preliminary data.</text>
</comment>
<feature type="region of interest" description="Disordered" evidence="4">
    <location>
        <begin position="40"/>
        <end position="63"/>
    </location>
</feature>
<dbReference type="SUPFAM" id="SSF48371">
    <property type="entry name" value="ARM repeat"/>
    <property type="match status" value="1"/>
</dbReference>
<feature type="compositionally biased region" description="Polar residues" evidence="4">
    <location>
        <begin position="249"/>
        <end position="268"/>
    </location>
</feature>
<dbReference type="Pfam" id="PF02847">
    <property type="entry name" value="MA3"/>
    <property type="match status" value="1"/>
</dbReference>
<reference evidence="6 7" key="1">
    <citation type="journal article" date="2015" name="Sci. Rep.">
        <title>Genome of the facultative scuticociliatosis pathogen Pseudocohnilembus persalinus provides insight into its virulence through horizontal gene transfer.</title>
        <authorList>
            <person name="Xiong J."/>
            <person name="Wang G."/>
            <person name="Cheng J."/>
            <person name="Tian M."/>
            <person name="Pan X."/>
            <person name="Warren A."/>
            <person name="Jiang C."/>
            <person name="Yuan D."/>
            <person name="Miao W."/>
        </authorList>
    </citation>
    <scope>NUCLEOTIDE SEQUENCE [LARGE SCALE GENOMIC DNA]</scope>
    <source>
        <strain evidence="6">36N120E</strain>
    </source>
</reference>
<proteinExistence type="inferred from homology"/>
<dbReference type="Gene3D" id="1.25.40.180">
    <property type="match status" value="1"/>
</dbReference>
<comment type="subcellular location">
    <subcellularLocation>
        <location evidence="1">Nucleus</location>
    </subcellularLocation>
</comment>
<dbReference type="SMART" id="SM00544">
    <property type="entry name" value="MA3"/>
    <property type="match status" value="1"/>
</dbReference>
<name>A0A0V0QRE4_PSEPJ</name>
<dbReference type="InParanoid" id="A0A0V0QRE4"/>
<feature type="domain" description="MI" evidence="5">
    <location>
        <begin position="743"/>
        <end position="859"/>
    </location>
</feature>
<dbReference type="GO" id="GO:0005730">
    <property type="term" value="C:nucleolus"/>
    <property type="evidence" value="ECO:0007669"/>
    <property type="project" value="TreeGrafter"/>
</dbReference>
<dbReference type="OrthoDB" id="10260961at2759"/>
<feature type="region of interest" description="Disordered" evidence="4">
    <location>
        <begin position="75"/>
        <end position="94"/>
    </location>
</feature>
<accession>A0A0V0QRE4</accession>
<dbReference type="GO" id="GO:0003723">
    <property type="term" value="F:RNA binding"/>
    <property type="evidence" value="ECO:0007669"/>
    <property type="project" value="TreeGrafter"/>
</dbReference>
<feature type="compositionally biased region" description="Basic and acidic residues" evidence="4">
    <location>
        <begin position="402"/>
        <end position="418"/>
    </location>
</feature>
<evidence type="ECO:0000256" key="1">
    <source>
        <dbReference type="ARBA" id="ARBA00004123"/>
    </source>
</evidence>
<dbReference type="OMA" id="FMVDILN"/>
<dbReference type="AlphaFoldDB" id="A0A0V0QRE4"/>